<accession>A0ABD1Y2Z9</accession>
<dbReference type="Proteomes" id="UP001605036">
    <property type="component" value="Unassembled WGS sequence"/>
</dbReference>
<protein>
    <submittedName>
        <fullName evidence="2">Uncharacterized protein</fullName>
    </submittedName>
</protein>
<comment type="caution">
    <text evidence="2">The sequence shown here is derived from an EMBL/GenBank/DDBJ whole genome shotgun (WGS) entry which is preliminary data.</text>
</comment>
<feature type="compositionally biased region" description="Polar residues" evidence="1">
    <location>
        <begin position="1"/>
        <end position="14"/>
    </location>
</feature>
<keyword evidence="3" id="KW-1185">Reference proteome</keyword>
<evidence type="ECO:0000313" key="3">
    <source>
        <dbReference type="Proteomes" id="UP001605036"/>
    </source>
</evidence>
<dbReference type="EMBL" id="JBHFFA010000006">
    <property type="protein sequence ID" value="KAL2621126.1"/>
    <property type="molecule type" value="Genomic_DNA"/>
</dbReference>
<reference evidence="2 3" key="1">
    <citation type="submission" date="2024-09" db="EMBL/GenBank/DDBJ databases">
        <title>Chromosome-scale assembly of Riccia fluitans.</title>
        <authorList>
            <person name="Paukszto L."/>
            <person name="Sawicki J."/>
            <person name="Karawczyk K."/>
            <person name="Piernik-Szablinska J."/>
            <person name="Szczecinska M."/>
            <person name="Mazdziarz M."/>
        </authorList>
    </citation>
    <scope>NUCLEOTIDE SEQUENCE [LARGE SCALE GENOMIC DNA]</scope>
    <source>
        <strain evidence="2">Rf_01</strain>
        <tissue evidence="2">Aerial parts of the thallus</tissue>
    </source>
</reference>
<sequence>METNDSVETNTDSLSVRAEPSRTASEHDLISMLERHWRTTAGPKVRVEHLCVQQGWFSHSVTKTGCRWANDALFLCSYI</sequence>
<evidence type="ECO:0000256" key="1">
    <source>
        <dbReference type="SAM" id="MobiDB-lite"/>
    </source>
</evidence>
<organism evidence="2 3">
    <name type="scientific">Riccia fluitans</name>
    <dbReference type="NCBI Taxonomy" id="41844"/>
    <lineage>
        <taxon>Eukaryota</taxon>
        <taxon>Viridiplantae</taxon>
        <taxon>Streptophyta</taxon>
        <taxon>Embryophyta</taxon>
        <taxon>Marchantiophyta</taxon>
        <taxon>Marchantiopsida</taxon>
        <taxon>Marchantiidae</taxon>
        <taxon>Marchantiales</taxon>
        <taxon>Ricciaceae</taxon>
        <taxon>Riccia</taxon>
    </lineage>
</organism>
<dbReference type="AlphaFoldDB" id="A0ABD1Y2Z9"/>
<feature type="region of interest" description="Disordered" evidence="1">
    <location>
        <begin position="1"/>
        <end position="23"/>
    </location>
</feature>
<proteinExistence type="predicted"/>
<name>A0ABD1Y2Z9_9MARC</name>
<gene>
    <name evidence="2" type="ORF">R1flu_001331</name>
</gene>
<evidence type="ECO:0000313" key="2">
    <source>
        <dbReference type="EMBL" id="KAL2621126.1"/>
    </source>
</evidence>